<dbReference type="EMBL" id="JBHSHD010000010">
    <property type="protein sequence ID" value="MFC4821830.1"/>
    <property type="molecule type" value="Genomic_DNA"/>
</dbReference>
<dbReference type="Proteomes" id="UP001595886">
    <property type="component" value="Unassembled WGS sequence"/>
</dbReference>
<keyword evidence="2" id="KW-0472">Membrane</keyword>
<organism evidence="4 5">
    <name type="scientific">Dokdonella ginsengisoli</name>
    <dbReference type="NCBI Taxonomy" id="363846"/>
    <lineage>
        <taxon>Bacteria</taxon>
        <taxon>Pseudomonadati</taxon>
        <taxon>Pseudomonadota</taxon>
        <taxon>Gammaproteobacteria</taxon>
        <taxon>Lysobacterales</taxon>
        <taxon>Rhodanobacteraceae</taxon>
        <taxon>Dokdonella</taxon>
    </lineage>
</organism>
<dbReference type="InterPro" id="IPR036942">
    <property type="entry name" value="Beta-barrel_TonB_sf"/>
</dbReference>
<evidence type="ECO:0000256" key="2">
    <source>
        <dbReference type="ARBA" id="ARBA00023136"/>
    </source>
</evidence>
<evidence type="ECO:0000256" key="3">
    <source>
        <dbReference type="ARBA" id="ARBA00023237"/>
    </source>
</evidence>
<dbReference type="Pfam" id="PF11854">
    <property type="entry name" value="MtrB_PioB"/>
    <property type="match status" value="1"/>
</dbReference>
<dbReference type="InterPro" id="IPR020016">
    <property type="entry name" value="Decahaem-assoc_OM_MtrB/PioB"/>
</dbReference>
<gene>
    <name evidence="4" type="ORF">ACFO6Q_15995</name>
</gene>
<protein>
    <submittedName>
        <fullName evidence="4">MtrB/PioB family outer membrane beta-barrel protein</fullName>
    </submittedName>
</protein>
<comment type="subcellular location">
    <subcellularLocation>
        <location evidence="1">Cell outer membrane</location>
    </subcellularLocation>
</comment>
<evidence type="ECO:0000313" key="4">
    <source>
        <dbReference type="EMBL" id="MFC4821830.1"/>
    </source>
</evidence>
<sequence>MAHADSGVGVDTWRATKLDPTAGANVEGCDERGTSWLVPGQRRTPTGHRLACPPASAPMHERGDWRYSGVLQFGYLGTGGDDGAALWNRYAFWDTGPVLGLVAADAERADDGSYANLRATRVSDDDQYYQLAFGRAGSYRLQASLRDISNVLSANAKSIWNGVGTNTLTLSDGLTPGGSTPEQVAAVSAAASERTLKVKRSKQTLGYGMYLTPQWSAYANVSNEQRKGARPYGGTFFFNFPFPDNGGVFETVKPIDDSTIHLSAGLRYAGAAWRLDFGYSGSLYRDANRRYTFQTPYALQPVVPGSVSAPLTTGQMSTEPDNDYHNLKAALTRKLPLKGEFSLTASVGRMRQDDSLIAPVDCRGVFGIGTGGSLQPGPQNPLLYDCAQWNTPAALSRRSADMQIDTTLLDARLVLQPTADLSVRGGLRFNRDDYRNGYLMLNPLTGQYGYVSENGSQGSVVPGESGIWDAGAGASNLTRIRSLPLDLQTIDANLGADWKLGERNTLGATFAFERYEPTNRERSEVDSRSLKLNWINRSLDWLTLRASLTFLKQTGDRYDEDPYGFTWSSSLPGFVAPRAGVPAHTVDAMRKYDLSSRDQRKVNLMATLAPREDMTITASLRGDWNDYDARIGRQGYSTFGATLQWDWQPTPRTQASAYYGYDRSRLREANVNELNANGVDPRLGGATYPLAGRWWVTDTQHNRSAGANLRHDFGRARLDLDWSRLHSRGITAYSYASSLALAWADTVPNDDPGAGAFAPMRYRVDTLALALVFPIVERVSLRVFGVYERGRIDDWHYAGFDARRVIDHRVYTDGGPEDYSAHLVGVLLDVRL</sequence>
<dbReference type="SUPFAM" id="SSF56935">
    <property type="entry name" value="Porins"/>
    <property type="match status" value="3"/>
</dbReference>
<comment type="caution">
    <text evidence="4">The sequence shown here is derived from an EMBL/GenBank/DDBJ whole genome shotgun (WGS) entry which is preliminary data.</text>
</comment>
<name>A0ABV9QWV8_9GAMM</name>
<proteinExistence type="predicted"/>
<dbReference type="Gene3D" id="2.40.170.20">
    <property type="entry name" value="TonB-dependent receptor, beta-barrel domain"/>
    <property type="match status" value="1"/>
</dbReference>
<evidence type="ECO:0000313" key="5">
    <source>
        <dbReference type="Proteomes" id="UP001595886"/>
    </source>
</evidence>
<reference evidence="5" key="1">
    <citation type="journal article" date="2019" name="Int. J. Syst. Evol. Microbiol.">
        <title>The Global Catalogue of Microorganisms (GCM) 10K type strain sequencing project: providing services to taxonomists for standard genome sequencing and annotation.</title>
        <authorList>
            <consortium name="The Broad Institute Genomics Platform"/>
            <consortium name="The Broad Institute Genome Sequencing Center for Infectious Disease"/>
            <person name="Wu L."/>
            <person name="Ma J."/>
        </authorList>
    </citation>
    <scope>NUCLEOTIDE SEQUENCE [LARGE SCALE GENOMIC DNA]</scope>
    <source>
        <strain evidence="5">CCUG 30340</strain>
    </source>
</reference>
<keyword evidence="5" id="KW-1185">Reference proteome</keyword>
<dbReference type="RefSeq" id="WP_380022098.1">
    <property type="nucleotide sequence ID" value="NZ_JBHSHD010000010.1"/>
</dbReference>
<evidence type="ECO:0000256" key="1">
    <source>
        <dbReference type="ARBA" id="ARBA00004442"/>
    </source>
</evidence>
<accession>A0ABV9QWV8</accession>
<keyword evidence="3" id="KW-0998">Cell outer membrane</keyword>